<feature type="compositionally biased region" description="Polar residues" evidence="1">
    <location>
        <begin position="616"/>
        <end position="626"/>
    </location>
</feature>
<accession>A0ABR4NKN4</accession>
<evidence type="ECO:0000256" key="2">
    <source>
        <dbReference type="SAM" id="Phobius"/>
    </source>
</evidence>
<proteinExistence type="predicted"/>
<feature type="compositionally biased region" description="Low complexity" evidence="1">
    <location>
        <begin position="751"/>
        <end position="761"/>
    </location>
</feature>
<feature type="transmembrane region" description="Helical" evidence="2">
    <location>
        <begin position="460"/>
        <end position="482"/>
    </location>
</feature>
<keyword evidence="4" id="KW-1185">Reference proteome</keyword>
<keyword evidence="2" id="KW-1133">Transmembrane helix</keyword>
<evidence type="ECO:0000256" key="1">
    <source>
        <dbReference type="SAM" id="MobiDB-lite"/>
    </source>
</evidence>
<feature type="compositionally biased region" description="Low complexity" evidence="1">
    <location>
        <begin position="30"/>
        <end position="45"/>
    </location>
</feature>
<feature type="compositionally biased region" description="Low complexity" evidence="1">
    <location>
        <begin position="68"/>
        <end position="77"/>
    </location>
</feature>
<feature type="compositionally biased region" description="Low complexity" evidence="1">
    <location>
        <begin position="651"/>
        <end position="670"/>
    </location>
</feature>
<feature type="transmembrane region" description="Helical" evidence="2">
    <location>
        <begin position="432"/>
        <end position="454"/>
    </location>
</feature>
<feature type="region of interest" description="Disordered" evidence="1">
    <location>
        <begin position="226"/>
        <end position="256"/>
    </location>
</feature>
<feature type="compositionally biased region" description="Low complexity" evidence="1">
    <location>
        <begin position="732"/>
        <end position="743"/>
    </location>
</feature>
<dbReference type="Proteomes" id="UP001527925">
    <property type="component" value="Unassembled WGS sequence"/>
</dbReference>
<evidence type="ECO:0000313" key="4">
    <source>
        <dbReference type="Proteomes" id="UP001527925"/>
    </source>
</evidence>
<keyword evidence="2" id="KW-0472">Membrane</keyword>
<feature type="compositionally biased region" description="Polar residues" evidence="1">
    <location>
        <begin position="1"/>
        <end position="10"/>
    </location>
</feature>
<comment type="caution">
    <text evidence="3">The sequence shown here is derived from an EMBL/GenBank/DDBJ whole genome shotgun (WGS) entry which is preliminary data.</text>
</comment>
<feature type="region of interest" description="Disordered" evidence="1">
    <location>
        <begin position="813"/>
        <end position="838"/>
    </location>
</feature>
<feature type="transmembrane region" description="Helical" evidence="2">
    <location>
        <begin position="357"/>
        <end position="380"/>
    </location>
</feature>
<name>A0ABR4NKN4_9FUNG</name>
<organism evidence="3 4">
    <name type="scientific">Polyrhizophydium stewartii</name>
    <dbReference type="NCBI Taxonomy" id="2732419"/>
    <lineage>
        <taxon>Eukaryota</taxon>
        <taxon>Fungi</taxon>
        <taxon>Fungi incertae sedis</taxon>
        <taxon>Chytridiomycota</taxon>
        <taxon>Chytridiomycota incertae sedis</taxon>
        <taxon>Chytridiomycetes</taxon>
        <taxon>Rhizophydiales</taxon>
        <taxon>Rhizophydiales incertae sedis</taxon>
        <taxon>Polyrhizophydium</taxon>
    </lineage>
</organism>
<feature type="transmembrane region" description="Helical" evidence="2">
    <location>
        <begin position="715"/>
        <end position="738"/>
    </location>
</feature>
<sequence length="838" mass="86956">MRSAASSTATLVLDDTDDNRADGSDGLRHAALGDGLQQAAQGGADALDDGDSDASSDASSHSGRRQRGAAGRRAAARFSHDSLATLRSGVRGPTRRAGSCTSDSDATDGSDPCDTDDDADDPSRGKQPPRTAHCDGDSGFASALLCDAAKDSALPGPPAMHPARVDRVLLLDEQRDEPPAKSPPASDGPWRTAAVHMHGNARSASRAAAAASAAVAAVLAVEQAAPAGGSSPKIGPAQEHALPAAASHASDSARADMPLDASKFKTAKMMPMRPAAGSAVAASSKSSPHRANSVVASTASGSGLLSESWTGTSIPRASASASVSSSTSSAVSGSASMDTQARRGLDAAEAGFDLHHLLYVVAFASLAWIALHVAPGLSLLPLALRYMAGSHAARTVPAAISLASAVALASYRQQLAQAYWRTIRSTRLRRHLHRMLWVLAACTAAAIAVLPWWFSSMHAVLVAAPQIVAVPAVLGGMAWAALAAGTTGSWVLFWTCWSISEGIVDCVCWLCGIETDKQRGKRVAAEREARKRLASQHRARWARNGSSASMMLFVGGGDPDADADSGLRTLGSSSSLSSLLLQNATDGPGGGVVRRVRKRHGEQVPDAFRRAVWTPASMTASSQSARPVTMRRKSDLVEPAHATAVYRPSWQTPTEQPQQPKTKQPFAAKPLTKQQPLSAKQPLAAKQQPFATKQQPAAKQQPATKQQPAAKQRTLFGIAATVLSTAASAIAASAASAGPTTPDSDTRRSSTRPSPSDANNSSDDEPATYADVYGAVTRGAERRAGRRKGATFGTLASVDPDVHVDVYGMPLGSSTSLASRPDIEREPPSLFSRWLGSA</sequence>
<feature type="compositionally biased region" description="Basic and acidic residues" evidence="1">
    <location>
        <begin position="18"/>
        <end position="28"/>
    </location>
</feature>
<keyword evidence="2" id="KW-0812">Transmembrane</keyword>
<feature type="compositionally biased region" description="Low complexity" evidence="1">
    <location>
        <begin position="237"/>
        <end position="252"/>
    </location>
</feature>
<dbReference type="EMBL" id="JADGIZ020000001">
    <property type="protein sequence ID" value="KAL2920075.1"/>
    <property type="molecule type" value="Genomic_DNA"/>
</dbReference>
<evidence type="ECO:0000313" key="3">
    <source>
        <dbReference type="EMBL" id="KAL2920075.1"/>
    </source>
</evidence>
<feature type="region of interest" description="Disordered" evidence="1">
    <location>
        <begin position="615"/>
        <end position="710"/>
    </location>
</feature>
<feature type="region of interest" description="Disordered" evidence="1">
    <location>
        <begin position="1"/>
        <end position="138"/>
    </location>
</feature>
<feature type="region of interest" description="Disordered" evidence="1">
    <location>
        <begin position="732"/>
        <end position="769"/>
    </location>
</feature>
<protein>
    <submittedName>
        <fullName evidence="3">Uncharacterized protein</fullName>
    </submittedName>
</protein>
<feature type="transmembrane region" description="Helical" evidence="2">
    <location>
        <begin position="392"/>
        <end position="411"/>
    </location>
</feature>
<gene>
    <name evidence="3" type="ORF">HK105_200141</name>
</gene>
<feature type="compositionally biased region" description="Low complexity" evidence="1">
    <location>
        <begin position="684"/>
        <end position="710"/>
    </location>
</feature>
<reference evidence="3 4" key="1">
    <citation type="submission" date="2023-09" db="EMBL/GenBank/DDBJ databases">
        <title>Pangenome analysis of Batrachochytrium dendrobatidis and related Chytrids.</title>
        <authorList>
            <person name="Yacoub M.N."/>
            <person name="Stajich J.E."/>
            <person name="James T.Y."/>
        </authorList>
    </citation>
    <scope>NUCLEOTIDE SEQUENCE [LARGE SCALE GENOMIC DNA]</scope>
    <source>
        <strain evidence="3 4">JEL0888</strain>
    </source>
</reference>
<feature type="compositionally biased region" description="Acidic residues" evidence="1">
    <location>
        <begin position="105"/>
        <end position="120"/>
    </location>
</feature>